<dbReference type="AlphaFoldDB" id="A0A9Q3J909"/>
<proteinExistence type="predicted"/>
<evidence type="ECO:0000256" key="1">
    <source>
        <dbReference type="SAM" id="MobiDB-lite"/>
    </source>
</evidence>
<sequence length="336" mass="38978">MLDHASRSRGEFTKVPVKSKPNRSNKLLLPSINETQNPSIVFDSKNHKPLFIYHFHPSHNPSPNFTSLNQLIIPFYKLAQNHSHIKFNSDSIDGNMKGVGFLCGSNSGKSLGFYSRKTTFNPEILEADNEAWMTLSRFENFVSSCIKILFMSASHDNNEIMQEVHLPEWNEGEWTPMFHQKLRSFSNVIITTNGFHNCVHRDEKDVNTWTYGLFTFFDKSGIQPIPSPICSCGYGFLFPEDSTLLDFSHKQGIIELLWKTSIHFYQTTEPTHILDELPTIAYFGFSFQINYKLYTRAKRLICMNPTTHEEKTYGPQERIQNEKKRHQQRKMKLAKI</sequence>
<organism evidence="3 4">
    <name type="scientific">Austropuccinia psidii MF-1</name>
    <dbReference type="NCBI Taxonomy" id="1389203"/>
    <lineage>
        <taxon>Eukaryota</taxon>
        <taxon>Fungi</taxon>
        <taxon>Dikarya</taxon>
        <taxon>Basidiomycota</taxon>
        <taxon>Pucciniomycotina</taxon>
        <taxon>Pucciniomycetes</taxon>
        <taxon>Pucciniales</taxon>
        <taxon>Sphaerophragmiaceae</taxon>
        <taxon>Austropuccinia</taxon>
    </lineage>
</organism>
<gene>
    <name evidence="3" type="ORF">O181_097304</name>
</gene>
<dbReference type="Proteomes" id="UP000765509">
    <property type="component" value="Unassembled WGS sequence"/>
</dbReference>
<dbReference type="InterPro" id="IPR046798">
    <property type="entry name" value="2OG-FeII_Oxy_6"/>
</dbReference>
<evidence type="ECO:0000313" key="3">
    <source>
        <dbReference type="EMBL" id="MBW0557589.1"/>
    </source>
</evidence>
<feature type="domain" description="Tet-like 2OG-Fe(II) oxygenase" evidence="2">
    <location>
        <begin position="85"/>
        <end position="269"/>
    </location>
</feature>
<dbReference type="Pfam" id="PF20515">
    <property type="entry name" value="2OG-FeII_Oxy_6"/>
    <property type="match status" value="1"/>
</dbReference>
<keyword evidence="4" id="KW-1185">Reference proteome</keyword>
<comment type="caution">
    <text evidence="3">The sequence shown here is derived from an EMBL/GenBank/DDBJ whole genome shotgun (WGS) entry which is preliminary data.</text>
</comment>
<evidence type="ECO:0000259" key="2">
    <source>
        <dbReference type="Pfam" id="PF20515"/>
    </source>
</evidence>
<feature type="region of interest" description="Disordered" evidence="1">
    <location>
        <begin position="1"/>
        <end position="25"/>
    </location>
</feature>
<reference evidence="3" key="1">
    <citation type="submission" date="2021-03" db="EMBL/GenBank/DDBJ databases">
        <title>Draft genome sequence of rust myrtle Austropuccinia psidii MF-1, a brazilian biotype.</title>
        <authorList>
            <person name="Quecine M.C."/>
            <person name="Pachon D.M.R."/>
            <person name="Bonatelli M.L."/>
            <person name="Correr F.H."/>
            <person name="Franceschini L.M."/>
            <person name="Leite T.F."/>
            <person name="Margarido G.R.A."/>
            <person name="Almeida C.A."/>
            <person name="Ferrarezi J.A."/>
            <person name="Labate C.A."/>
        </authorList>
    </citation>
    <scope>NUCLEOTIDE SEQUENCE</scope>
    <source>
        <strain evidence="3">MF-1</strain>
    </source>
</reference>
<evidence type="ECO:0000313" key="4">
    <source>
        <dbReference type="Proteomes" id="UP000765509"/>
    </source>
</evidence>
<feature type="compositionally biased region" description="Basic and acidic residues" evidence="1">
    <location>
        <begin position="1"/>
        <end position="12"/>
    </location>
</feature>
<feature type="region of interest" description="Disordered" evidence="1">
    <location>
        <begin position="311"/>
        <end position="336"/>
    </location>
</feature>
<dbReference type="EMBL" id="AVOT02065513">
    <property type="protein sequence ID" value="MBW0557589.1"/>
    <property type="molecule type" value="Genomic_DNA"/>
</dbReference>
<accession>A0A9Q3J909</accession>
<protein>
    <recommendedName>
        <fullName evidence="2">Tet-like 2OG-Fe(II) oxygenase domain-containing protein</fullName>
    </recommendedName>
</protein>
<feature type="compositionally biased region" description="Basic residues" evidence="1">
    <location>
        <begin position="323"/>
        <end position="336"/>
    </location>
</feature>
<name>A0A9Q3J909_9BASI</name>
<dbReference type="OrthoDB" id="3132747at2759"/>